<dbReference type="SMART" id="SM00248">
    <property type="entry name" value="ANK"/>
    <property type="match status" value="5"/>
</dbReference>
<dbReference type="PANTHER" id="PTHR24123">
    <property type="entry name" value="ANKYRIN REPEAT-CONTAINING"/>
    <property type="match status" value="1"/>
</dbReference>
<dbReference type="PROSITE" id="PS50088">
    <property type="entry name" value="ANK_REPEAT"/>
    <property type="match status" value="2"/>
</dbReference>
<comment type="caution">
    <text evidence="4">The sequence shown here is derived from an EMBL/GenBank/DDBJ whole genome shotgun (WGS) entry which is preliminary data.</text>
</comment>
<evidence type="ECO:0000256" key="2">
    <source>
        <dbReference type="ARBA" id="ARBA00023043"/>
    </source>
</evidence>
<dbReference type="Pfam" id="PF00023">
    <property type="entry name" value="Ank"/>
    <property type="match status" value="1"/>
</dbReference>
<feature type="repeat" description="ANK" evidence="3">
    <location>
        <begin position="190"/>
        <end position="222"/>
    </location>
</feature>
<feature type="repeat" description="ANK" evidence="3">
    <location>
        <begin position="66"/>
        <end position="98"/>
    </location>
</feature>
<dbReference type="EMBL" id="VSWD01000005">
    <property type="protein sequence ID" value="KAK3101294.1"/>
    <property type="molecule type" value="Genomic_DNA"/>
</dbReference>
<evidence type="ECO:0000256" key="1">
    <source>
        <dbReference type="ARBA" id="ARBA00022737"/>
    </source>
</evidence>
<proteinExistence type="predicted"/>
<dbReference type="InterPro" id="IPR036770">
    <property type="entry name" value="Ankyrin_rpt-contain_sf"/>
</dbReference>
<accession>A0AA89C4X2</accession>
<reference evidence="4" key="1">
    <citation type="submission" date="2019-08" db="EMBL/GenBank/DDBJ databases">
        <title>The improved chromosome-level genome for the pearl oyster Pinctada fucata martensii using PacBio sequencing and Hi-C.</title>
        <authorList>
            <person name="Zheng Z."/>
        </authorList>
    </citation>
    <scope>NUCLEOTIDE SEQUENCE</scope>
    <source>
        <strain evidence="4">ZZ-2019</strain>
        <tissue evidence="4">Adductor muscle</tissue>
    </source>
</reference>
<dbReference type="InterPro" id="IPR051165">
    <property type="entry name" value="Multifunctional_ANK_Repeat"/>
</dbReference>
<gene>
    <name evidence="4" type="ORF">FSP39_002450</name>
</gene>
<keyword evidence="1" id="KW-0677">Repeat</keyword>
<evidence type="ECO:0000313" key="5">
    <source>
        <dbReference type="Proteomes" id="UP001186944"/>
    </source>
</evidence>
<dbReference type="PROSITE" id="PS50297">
    <property type="entry name" value="ANK_REP_REGION"/>
    <property type="match status" value="2"/>
</dbReference>
<dbReference type="Proteomes" id="UP001186944">
    <property type="component" value="Unassembled WGS sequence"/>
</dbReference>
<dbReference type="Gene3D" id="1.25.40.20">
    <property type="entry name" value="Ankyrin repeat-containing domain"/>
    <property type="match status" value="3"/>
</dbReference>
<protein>
    <recommendedName>
        <fullName evidence="6">Ankyrin repeat protein</fullName>
    </recommendedName>
</protein>
<dbReference type="InterPro" id="IPR002110">
    <property type="entry name" value="Ankyrin_rpt"/>
</dbReference>
<dbReference type="SUPFAM" id="SSF48403">
    <property type="entry name" value="Ankyrin repeat"/>
    <property type="match status" value="3"/>
</dbReference>
<evidence type="ECO:0000313" key="4">
    <source>
        <dbReference type="EMBL" id="KAK3101294.1"/>
    </source>
</evidence>
<keyword evidence="2 3" id="KW-0040">ANK repeat</keyword>
<name>A0AA89C4X2_PINIB</name>
<evidence type="ECO:0000256" key="3">
    <source>
        <dbReference type="PROSITE-ProRule" id="PRU00023"/>
    </source>
</evidence>
<evidence type="ECO:0008006" key="6">
    <source>
        <dbReference type="Google" id="ProtNLM"/>
    </source>
</evidence>
<sequence length="559" mass="64098">MEQAFVSTDPKMKSLADEAREIVENHGKHHVTKDGNTLMHLYVRKPKVFLYVFASRGVPVNIQNEKRDTALHIAVREGILSSAEALLQCSADLTIRNAMGMTPMDEADPKDKAMKAMLDTFKEGKTLLQLAETRGQTEKGSVQNCVRLLREFRSTSQLIHAVLCEDVEEIKRILMYEKGWSVNYRFRDKMGKTLLSSAVESNNLDIVMLLVEHGARFRAVRVREDERVRFILIKVIDDKIGQSDVTVPLFQKAINPDLNPEIAKYLNSKLTDTSEHMEKDVNGNTPVLRAIESGCPAKFIHWLLTVTNGRCLTDRNKDSLTTKELAQARNREDVVKTIDRFILAKMIPTRIPQFSTHFWKEKDLCPINDEVAGKNLEDIINKEDKYDVRKWINFHDVHNHAIRLFEAVALGNEDIVEKNYDANYKDRNGYTALIRGIVYQQYQVCKYLCMTRPNLKSDPDNWNRYPLHYAYALPDGISHIFIKLLLEGDPDIEHKVDKDGRCPAEYGDLKVSTEIQRMLYDARTLDVYGKRGPPLGPWPKGALTRPPDENQPMEFLEVL</sequence>
<dbReference type="AlphaFoldDB" id="A0AA89C4X2"/>
<dbReference type="PANTHER" id="PTHR24123:SF33">
    <property type="entry name" value="PROTEIN HOS4"/>
    <property type="match status" value="1"/>
</dbReference>
<keyword evidence="5" id="KW-1185">Reference proteome</keyword>
<organism evidence="4 5">
    <name type="scientific">Pinctada imbricata</name>
    <name type="common">Atlantic pearl-oyster</name>
    <name type="synonym">Pinctada martensii</name>
    <dbReference type="NCBI Taxonomy" id="66713"/>
    <lineage>
        <taxon>Eukaryota</taxon>
        <taxon>Metazoa</taxon>
        <taxon>Spiralia</taxon>
        <taxon>Lophotrochozoa</taxon>
        <taxon>Mollusca</taxon>
        <taxon>Bivalvia</taxon>
        <taxon>Autobranchia</taxon>
        <taxon>Pteriomorphia</taxon>
        <taxon>Pterioida</taxon>
        <taxon>Pterioidea</taxon>
        <taxon>Pteriidae</taxon>
        <taxon>Pinctada</taxon>
    </lineage>
</organism>